<name>A0A8J7GPX1_9ACTN</name>
<comment type="caution">
    <text evidence="2">The sequence shown here is derived from an EMBL/GenBank/DDBJ whole genome shotgun (WGS) entry which is preliminary data.</text>
</comment>
<dbReference type="EMBL" id="JADOUF010000001">
    <property type="protein sequence ID" value="MBG6135823.1"/>
    <property type="molecule type" value="Genomic_DNA"/>
</dbReference>
<dbReference type="AlphaFoldDB" id="A0A8J7GPX1"/>
<dbReference type="NCBIfam" id="NF046112">
    <property type="entry name" value="MSMEG_6209_Nter"/>
    <property type="match status" value="1"/>
</dbReference>
<feature type="region of interest" description="Disordered" evidence="1">
    <location>
        <begin position="1"/>
        <end position="28"/>
    </location>
</feature>
<evidence type="ECO:0000313" key="2">
    <source>
        <dbReference type="EMBL" id="MBG6135823.1"/>
    </source>
</evidence>
<gene>
    <name evidence="2" type="ORF">IW245_002017</name>
</gene>
<sequence length="98" mass="11148">MSGPKIASPRTDSAEEDIPRRGFPTPSSELSDLEVDVIVFRLQQRFPLSRISPAEWEHRVRAAFRTFMTARVRTFIPIFVERLVGASIDAPARSPRPR</sequence>
<accession>A0A8J7GPX1</accession>
<evidence type="ECO:0000256" key="1">
    <source>
        <dbReference type="SAM" id="MobiDB-lite"/>
    </source>
</evidence>
<keyword evidence="3" id="KW-1185">Reference proteome</keyword>
<protein>
    <submittedName>
        <fullName evidence="2">Uncharacterized protein</fullName>
    </submittedName>
</protein>
<proteinExistence type="predicted"/>
<organism evidence="2 3">
    <name type="scientific">Longispora fulva</name>
    <dbReference type="NCBI Taxonomy" id="619741"/>
    <lineage>
        <taxon>Bacteria</taxon>
        <taxon>Bacillati</taxon>
        <taxon>Actinomycetota</taxon>
        <taxon>Actinomycetes</taxon>
        <taxon>Micromonosporales</taxon>
        <taxon>Micromonosporaceae</taxon>
        <taxon>Longispora</taxon>
    </lineage>
</organism>
<dbReference type="RefSeq" id="WP_197002882.1">
    <property type="nucleotide sequence ID" value="NZ_BONS01000002.1"/>
</dbReference>
<evidence type="ECO:0000313" key="3">
    <source>
        <dbReference type="Proteomes" id="UP000622552"/>
    </source>
</evidence>
<dbReference type="Proteomes" id="UP000622552">
    <property type="component" value="Unassembled WGS sequence"/>
</dbReference>
<reference evidence="2" key="1">
    <citation type="submission" date="2020-11" db="EMBL/GenBank/DDBJ databases">
        <title>Sequencing the genomes of 1000 actinobacteria strains.</title>
        <authorList>
            <person name="Klenk H.-P."/>
        </authorList>
    </citation>
    <scope>NUCLEOTIDE SEQUENCE</scope>
    <source>
        <strain evidence="2">DSM 45356</strain>
    </source>
</reference>